<keyword evidence="3" id="KW-0540">Nuclease</keyword>
<proteinExistence type="predicted"/>
<dbReference type="PANTHER" id="PTHR43581:SF4">
    <property type="entry name" value="ATP_GTP PHOSPHATASE"/>
    <property type="match status" value="1"/>
</dbReference>
<keyword evidence="4" id="KW-1185">Reference proteome</keyword>
<dbReference type="GO" id="GO:0005524">
    <property type="term" value="F:ATP binding"/>
    <property type="evidence" value="ECO:0007669"/>
    <property type="project" value="InterPro"/>
</dbReference>
<dbReference type="KEGG" id="sde:Sde_0196"/>
<dbReference type="GO" id="GO:0004519">
    <property type="term" value="F:endonuclease activity"/>
    <property type="evidence" value="ECO:0007669"/>
    <property type="project" value="UniProtKB-KW"/>
</dbReference>
<dbReference type="Gene3D" id="3.40.50.300">
    <property type="entry name" value="P-loop containing nucleotide triphosphate hydrolases"/>
    <property type="match status" value="1"/>
</dbReference>
<dbReference type="GeneID" id="98611903"/>
<dbReference type="InterPro" id="IPR027417">
    <property type="entry name" value="P-loop_NTPase"/>
</dbReference>
<evidence type="ECO:0000313" key="4">
    <source>
        <dbReference type="Proteomes" id="UP000001947"/>
    </source>
</evidence>
<dbReference type="Pfam" id="PF20469">
    <property type="entry name" value="OLD-like_TOPRIM"/>
    <property type="match status" value="1"/>
</dbReference>
<dbReference type="STRING" id="203122.Sde_0196"/>
<dbReference type="GO" id="GO:0016887">
    <property type="term" value="F:ATP hydrolysis activity"/>
    <property type="evidence" value="ECO:0007669"/>
    <property type="project" value="InterPro"/>
</dbReference>
<sequence length="666" mass="75336">MKVEQISITNFRCFGRETTTFTLQDNSTVFIGSNGSGKTAAIQALSRLFGVTSKQRQVRKTDFHIEHDKDELASGSTLSIDVILSFPGHDEPDGADTIPEFFQQMAVETPGGDLKARIILKAKWIDDGTPLGSVEEDIRWAPRLTNNFDWEKDCTRVQASERSRIQLIYIPAHRNISEQVTNLIKSRFWQAAKWSDEFRNHVEALSKNIQASYANEAPAKLLLEKLSSRWKQVHDADTDTDPRLKLIDSRFERIIQNAGFTFFPNEFGQERDLADLSDGQKSLFHIALTAATLEAELAAIEMNYEDSPFDHDKMRRVCLTLLAIEEPENSLSPFFLSRIIEQALEIGSLDAAQVLISSHSASIISRLEPENVRYFRLDRSNRTSSVQKILLPEDDEEASKFIRLAVKAYPEIYFARCVILGEGASEEIVIPRLAEAMGFPLDPSFVPVVPLGGRYCVHFWKLLSDLKIPFVTLLDLDAGRSHGGAKLVQGTADRLDEMGIDWNSNSVVEDRLLDPDKIDTLEDADIWYDFDDNDWLNVFEAEGVYFSDPLDIDFAMLLSFPEEYKIPNPGGRGPRNTPESIENAKIATLKTDGDSSLYEDQYDDTFRWYPYLFLNNKSKPETHIKALSKLSKERLSRDAPRELKALVSKVINIVMGSENGHQNQPL</sequence>
<feature type="domain" description="OLD protein-like TOPRIM" evidence="2">
    <location>
        <begin position="414"/>
        <end position="477"/>
    </location>
</feature>
<gene>
    <name evidence="3" type="ordered locus">Sde_0196</name>
</gene>
<feature type="domain" description="ATPase AAA-type core" evidence="1">
    <location>
        <begin position="28"/>
        <end position="365"/>
    </location>
</feature>
<keyword evidence="3" id="KW-0378">Hydrolase</keyword>
<dbReference type="PANTHER" id="PTHR43581">
    <property type="entry name" value="ATP/GTP PHOSPHATASE"/>
    <property type="match status" value="1"/>
</dbReference>
<dbReference type="InterPro" id="IPR051396">
    <property type="entry name" value="Bact_Antivir_Def_Nuclease"/>
</dbReference>
<organism evidence="3 4">
    <name type="scientific">Saccharophagus degradans (strain 2-40 / ATCC 43961 / DSM 17024)</name>
    <dbReference type="NCBI Taxonomy" id="203122"/>
    <lineage>
        <taxon>Bacteria</taxon>
        <taxon>Pseudomonadati</taxon>
        <taxon>Pseudomonadota</taxon>
        <taxon>Gammaproteobacteria</taxon>
        <taxon>Cellvibrionales</taxon>
        <taxon>Cellvibrionaceae</taxon>
        <taxon>Saccharophagus</taxon>
    </lineage>
</organism>
<evidence type="ECO:0000259" key="2">
    <source>
        <dbReference type="Pfam" id="PF20469"/>
    </source>
</evidence>
<dbReference type="HOGENOM" id="CLU_025620_1_0_6"/>
<name>Q21PB9_SACD2</name>
<dbReference type="OrthoDB" id="9815944at2"/>
<dbReference type="RefSeq" id="WP_011466684.1">
    <property type="nucleotide sequence ID" value="NC_007912.1"/>
</dbReference>
<dbReference type="Pfam" id="PF13304">
    <property type="entry name" value="AAA_21"/>
    <property type="match status" value="1"/>
</dbReference>
<dbReference type="SUPFAM" id="SSF52540">
    <property type="entry name" value="P-loop containing nucleoside triphosphate hydrolases"/>
    <property type="match status" value="1"/>
</dbReference>
<dbReference type="CDD" id="cd01026">
    <property type="entry name" value="TOPRIM_OLD"/>
    <property type="match status" value="1"/>
</dbReference>
<accession>Q21PB9</accession>
<dbReference type="AlphaFoldDB" id="Q21PB9"/>
<dbReference type="Proteomes" id="UP000001947">
    <property type="component" value="Chromosome"/>
</dbReference>
<evidence type="ECO:0000259" key="1">
    <source>
        <dbReference type="Pfam" id="PF13304"/>
    </source>
</evidence>
<keyword evidence="3" id="KW-0255">Endonuclease</keyword>
<dbReference type="InterPro" id="IPR003959">
    <property type="entry name" value="ATPase_AAA_core"/>
</dbReference>
<dbReference type="EMBL" id="CP000282">
    <property type="protein sequence ID" value="ABD79460.1"/>
    <property type="molecule type" value="Genomic_DNA"/>
</dbReference>
<dbReference type="eggNOG" id="COG3593">
    <property type="taxonomic scope" value="Bacteria"/>
</dbReference>
<reference evidence="3 4" key="1">
    <citation type="journal article" date="2008" name="PLoS Genet.">
        <title>Complete genome sequence of the complex carbohydrate-degrading marine bacterium, Saccharophagus degradans strain 2-40 T.</title>
        <authorList>
            <person name="Weiner R.M."/>
            <person name="Taylor L.E.II."/>
            <person name="Henrissat B."/>
            <person name="Hauser L."/>
            <person name="Land M."/>
            <person name="Coutinho P.M."/>
            <person name="Rancurel C."/>
            <person name="Saunders E.H."/>
            <person name="Longmire A.G."/>
            <person name="Zhang H."/>
            <person name="Bayer E.A."/>
            <person name="Gilbert H.J."/>
            <person name="Larimer F."/>
            <person name="Zhulin I.B."/>
            <person name="Ekborg N.A."/>
            <person name="Lamed R."/>
            <person name="Richardson P.M."/>
            <person name="Borovok I."/>
            <person name="Hutcheson S."/>
        </authorList>
    </citation>
    <scope>NUCLEOTIDE SEQUENCE [LARGE SCALE GENOMIC DNA]</scope>
    <source>
        <strain evidence="4">2-40 / ATCC 43961 / DSM 17024</strain>
    </source>
</reference>
<protein>
    <submittedName>
        <fullName evidence="3">ATP-dependent endonuclease of the OLD family</fullName>
    </submittedName>
</protein>
<dbReference type="eggNOG" id="COG1196">
    <property type="taxonomic scope" value="Bacteria"/>
</dbReference>
<dbReference type="InterPro" id="IPR034139">
    <property type="entry name" value="TOPRIM_OLD"/>
</dbReference>
<evidence type="ECO:0000313" key="3">
    <source>
        <dbReference type="EMBL" id="ABD79460.1"/>
    </source>
</evidence>